<sequence length="596" mass="67372">MAANTNNNNLTRPIMEQHPTESCPICIEETDQPGNDFVTLPCNGAHKAHPDCFRQWLDSPNAGHDKCPLCRQDLRRSCGHLLSTDLLVAGTAIPKDILESPCADGCPGPEDPEEEDDGIEPSPAYLEWLYQINHFWMHFRGPVADAADALDNFADGWVNDLVQYHEILGLAERVVSRLQAHRATLSRWHQDDINALGIRLWNLERETNRISTTADLYAAERERYTQERFGDMQPEMHRAISTVWREHVRIIDFNLRRIQQIGNERDALWARFVQSENRLVHINWRMGQYVNCLRSWIDIFNAYIYNGPVDEGWWRQQIGEEEVDNASTTAQNGDAEDEDEPQVNDRDEHAAAVHDNSPEDAHLNNADIDAHAPPQQINHNWNGPGFWEAQPANDNDNDNAEPAEDWSNAIGVAGAEHEEGNPKDDDVEGEDDQAAVQQPLQEPEQHDQPDEEENGADNIGERVHRMDIDTLREDLPDTIPQPPIVPAAPEPHYRPLRSAMELAAIAAGALALQQAITAGTAPPAQPDVPLDAAPAALLEIEAMELEVEPEAAEDKDQQDQPQAQRPENDERAAQWTTEYLRAEWERLQRRRWGPKL</sequence>
<keyword evidence="5" id="KW-1185">Reference proteome</keyword>
<organism evidence="4 5">
    <name type="scientific">Apiospora hydei</name>
    <dbReference type="NCBI Taxonomy" id="1337664"/>
    <lineage>
        <taxon>Eukaryota</taxon>
        <taxon>Fungi</taxon>
        <taxon>Dikarya</taxon>
        <taxon>Ascomycota</taxon>
        <taxon>Pezizomycotina</taxon>
        <taxon>Sordariomycetes</taxon>
        <taxon>Xylariomycetidae</taxon>
        <taxon>Amphisphaeriales</taxon>
        <taxon>Apiosporaceae</taxon>
        <taxon>Apiospora</taxon>
    </lineage>
</organism>
<feature type="region of interest" description="Disordered" evidence="2">
    <location>
        <begin position="545"/>
        <end position="574"/>
    </location>
</feature>
<feature type="domain" description="RING-type" evidence="3">
    <location>
        <begin position="23"/>
        <end position="71"/>
    </location>
</feature>
<reference evidence="4 5" key="1">
    <citation type="submission" date="2023-01" db="EMBL/GenBank/DDBJ databases">
        <title>Analysis of 21 Apiospora genomes using comparative genomics revels a genus with tremendous synthesis potential of carbohydrate active enzymes and secondary metabolites.</title>
        <authorList>
            <person name="Sorensen T."/>
        </authorList>
    </citation>
    <scope>NUCLEOTIDE SEQUENCE [LARGE SCALE GENOMIC DNA]</scope>
    <source>
        <strain evidence="4 5">CBS 114990</strain>
    </source>
</reference>
<dbReference type="GeneID" id="92038993"/>
<protein>
    <recommendedName>
        <fullName evidence="3">RING-type domain-containing protein</fullName>
    </recommendedName>
</protein>
<feature type="region of interest" description="Disordered" evidence="2">
    <location>
        <begin position="416"/>
        <end position="492"/>
    </location>
</feature>
<dbReference type="EMBL" id="JAQQWN010000002">
    <property type="protein sequence ID" value="KAK8094933.1"/>
    <property type="molecule type" value="Genomic_DNA"/>
</dbReference>
<comment type="caution">
    <text evidence="4">The sequence shown here is derived from an EMBL/GenBank/DDBJ whole genome shotgun (WGS) entry which is preliminary data.</text>
</comment>
<evidence type="ECO:0000256" key="2">
    <source>
        <dbReference type="SAM" id="MobiDB-lite"/>
    </source>
</evidence>
<dbReference type="Proteomes" id="UP001433268">
    <property type="component" value="Unassembled WGS sequence"/>
</dbReference>
<proteinExistence type="predicted"/>
<evidence type="ECO:0000259" key="3">
    <source>
        <dbReference type="PROSITE" id="PS50089"/>
    </source>
</evidence>
<accession>A0ABR1XEH4</accession>
<evidence type="ECO:0000313" key="5">
    <source>
        <dbReference type="Proteomes" id="UP001433268"/>
    </source>
</evidence>
<keyword evidence="1" id="KW-0862">Zinc</keyword>
<evidence type="ECO:0000313" key="4">
    <source>
        <dbReference type="EMBL" id="KAK8094933.1"/>
    </source>
</evidence>
<dbReference type="InterPro" id="IPR001841">
    <property type="entry name" value="Znf_RING"/>
</dbReference>
<feature type="compositionally biased region" description="Pro residues" evidence="2">
    <location>
        <begin position="479"/>
        <end position="489"/>
    </location>
</feature>
<feature type="region of interest" description="Disordered" evidence="2">
    <location>
        <begin position="100"/>
        <end position="120"/>
    </location>
</feature>
<feature type="compositionally biased region" description="Basic and acidic residues" evidence="2">
    <location>
        <begin position="459"/>
        <end position="475"/>
    </location>
</feature>
<dbReference type="PROSITE" id="PS50089">
    <property type="entry name" value="ZF_RING_2"/>
    <property type="match status" value="1"/>
</dbReference>
<dbReference type="InterPro" id="IPR013083">
    <property type="entry name" value="Znf_RING/FYVE/PHD"/>
</dbReference>
<feature type="region of interest" description="Disordered" evidence="2">
    <location>
        <begin position="323"/>
        <end position="404"/>
    </location>
</feature>
<evidence type="ECO:0000256" key="1">
    <source>
        <dbReference type="PROSITE-ProRule" id="PRU00175"/>
    </source>
</evidence>
<dbReference type="RefSeq" id="XP_066675706.1">
    <property type="nucleotide sequence ID" value="XM_066805933.1"/>
</dbReference>
<dbReference type="Pfam" id="PF13639">
    <property type="entry name" value="zf-RING_2"/>
    <property type="match status" value="1"/>
</dbReference>
<name>A0ABR1XEH4_9PEZI</name>
<feature type="compositionally biased region" description="Acidic residues" evidence="2">
    <location>
        <begin position="395"/>
        <end position="404"/>
    </location>
</feature>
<gene>
    <name evidence="4" type="ORF">PG997_001618</name>
</gene>
<keyword evidence="1" id="KW-0863">Zinc-finger</keyword>
<keyword evidence="1" id="KW-0479">Metal-binding</keyword>
<feature type="compositionally biased region" description="Basic and acidic residues" evidence="2">
    <location>
        <begin position="343"/>
        <end position="362"/>
    </location>
</feature>
<feature type="compositionally biased region" description="Acidic residues" evidence="2">
    <location>
        <begin position="110"/>
        <end position="119"/>
    </location>
</feature>
<dbReference type="Gene3D" id="3.30.40.10">
    <property type="entry name" value="Zinc/RING finger domain, C3HC4 (zinc finger)"/>
    <property type="match status" value="1"/>
</dbReference>
<dbReference type="SUPFAM" id="SSF57850">
    <property type="entry name" value="RING/U-box"/>
    <property type="match status" value="1"/>
</dbReference>